<feature type="active site" description="Nucleophile" evidence="2">
    <location>
        <position position="15"/>
    </location>
</feature>
<dbReference type="CDD" id="cd03022">
    <property type="entry name" value="DsbA_HCCA_Iso"/>
    <property type="match status" value="1"/>
</dbReference>
<reference evidence="4" key="1">
    <citation type="submission" date="2013-04" db="EMBL/GenBank/DDBJ databases">
        <authorList>
            <person name="Harkins D.M."/>
            <person name="Durkin A.S."/>
            <person name="Selengut J.D."/>
            <person name="Sanka R."/>
            <person name="DePew J."/>
            <person name="Purushe J."/>
            <person name="Ahmed A."/>
            <person name="van der Linden H."/>
            <person name="Goris M.G.A."/>
            <person name="Hartskeerl R.A."/>
            <person name="Vinetz J.M."/>
            <person name="Sutton G.G."/>
            <person name="Nelson W.C."/>
            <person name="Fouts D.E."/>
        </authorList>
    </citation>
    <scope>NUCLEOTIDE SEQUENCE [LARGE SCALE GENOMIC DNA]</scope>
    <source>
        <strain evidence="4">BUT 6</strain>
    </source>
</reference>
<comment type="caution">
    <text evidence="4">The sequence shown here is derived from an EMBL/GenBank/DDBJ whole genome shotgun (WGS) entry which is preliminary data.</text>
</comment>
<dbReference type="InterPro" id="IPR051924">
    <property type="entry name" value="GST_Kappa/NadH"/>
</dbReference>
<dbReference type="PANTHER" id="PTHR42943:SF2">
    <property type="entry name" value="GLUTATHIONE S-TRANSFERASE KAPPA 1"/>
    <property type="match status" value="1"/>
</dbReference>
<dbReference type="PANTHER" id="PTHR42943">
    <property type="entry name" value="GLUTATHIONE S-TRANSFERASE KAPPA"/>
    <property type="match status" value="1"/>
</dbReference>
<dbReference type="GO" id="GO:0006749">
    <property type="term" value="P:glutathione metabolic process"/>
    <property type="evidence" value="ECO:0007669"/>
    <property type="project" value="TreeGrafter"/>
</dbReference>
<accession>S3UWY2</accession>
<dbReference type="EC" id="5.99.1.4" evidence="1"/>
<dbReference type="Gene3D" id="3.40.30.10">
    <property type="entry name" value="Glutaredoxin"/>
    <property type="match status" value="1"/>
</dbReference>
<feature type="domain" description="DSBA-like thioredoxin" evidence="3">
    <location>
        <begin position="8"/>
        <end position="192"/>
    </location>
</feature>
<protein>
    <recommendedName>
        <fullName evidence="1">2-hydroxychromene-2-carboxylate isomerase</fullName>
        <ecNumber evidence="1">5.99.1.4</ecNumber>
    </recommendedName>
</protein>
<sequence>MSDLPTFDFWYEFASTYSYLSVARIETLARQKGVLPIWKPFLLGPIFREQGLADSPFNLFPVKGRYMWKDLERRCEKYGLPFQRPTIFPQNGLRAARIATLYCEEEWIHEFVRLVYKAEFALGKDISQPIVLKEILNYLGQPDNEIFASGESPAAKSLLRENTEIAKSLGIFGAPSFIVKGELFWGDDRLEDAIEFLIRS</sequence>
<comment type="similarity">
    <text evidence="1">Belongs to the GST superfamily. NadH family.</text>
</comment>
<keyword evidence="1" id="KW-0413">Isomerase</keyword>
<dbReference type="GO" id="GO:0004364">
    <property type="term" value="F:glutathione transferase activity"/>
    <property type="evidence" value="ECO:0007669"/>
    <property type="project" value="TreeGrafter"/>
</dbReference>
<keyword evidence="5" id="KW-1185">Reference proteome</keyword>
<dbReference type="GO" id="GO:1901170">
    <property type="term" value="P:naphthalene catabolic process"/>
    <property type="evidence" value="ECO:0007669"/>
    <property type="project" value="InterPro"/>
</dbReference>
<evidence type="ECO:0000256" key="2">
    <source>
        <dbReference type="PIRSR" id="PIRSR006386-1"/>
    </source>
</evidence>
<dbReference type="SUPFAM" id="SSF52833">
    <property type="entry name" value="Thioredoxin-like"/>
    <property type="match status" value="1"/>
</dbReference>
<dbReference type="InterPro" id="IPR036249">
    <property type="entry name" value="Thioredoxin-like_sf"/>
</dbReference>
<gene>
    <name evidence="4" type="ORF">LEP1GSC058_2439</name>
</gene>
<evidence type="ECO:0000313" key="4">
    <source>
        <dbReference type="EMBL" id="EPG73783.1"/>
    </source>
</evidence>
<dbReference type="AlphaFoldDB" id="S3UWY2"/>
<dbReference type="PIRSF" id="PIRSF006386">
    <property type="entry name" value="HCCAis_GSTk"/>
    <property type="match status" value="1"/>
</dbReference>
<dbReference type="STRING" id="1193011.LEP1GSC058_2439"/>
<evidence type="ECO:0000313" key="5">
    <source>
        <dbReference type="Proteomes" id="UP000014540"/>
    </source>
</evidence>
<dbReference type="InterPro" id="IPR001853">
    <property type="entry name" value="DSBA-like_thioredoxin_dom"/>
</dbReference>
<dbReference type="EMBL" id="AKWZ02000010">
    <property type="protein sequence ID" value="EPG73783.1"/>
    <property type="molecule type" value="Genomic_DNA"/>
</dbReference>
<evidence type="ECO:0000256" key="1">
    <source>
        <dbReference type="PIRNR" id="PIRNR006386"/>
    </source>
</evidence>
<organism evidence="4 5">
    <name type="scientific">Leptospira fainei serovar Hurstbridge str. BUT 6</name>
    <dbReference type="NCBI Taxonomy" id="1193011"/>
    <lineage>
        <taxon>Bacteria</taxon>
        <taxon>Pseudomonadati</taxon>
        <taxon>Spirochaetota</taxon>
        <taxon>Spirochaetia</taxon>
        <taxon>Leptospirales</taxon>
        <taxon>Leptospiraceae</taxon>
        <taxon>Leptospira</taxon>
    </lineage>
</organism>
<dbReference type="RefSeq" id="WP_016550256.1">
    <property type="nucleotide sequence ID" value="NZ_AKWZ02000010.1"/>
</dbReference>
<evidence type="ECO:0000259" key="3">
    <source>
        <dbReference type="Pfam" id="PF01323"/>
    </source>
</evidence>
<dbReference type="GO" id="GO:0004602">
    <property type="term" value="F:glutathione peroxidase activity"/>
    <property type="evidence" value="ECO:0007669"/>
    <property type="project" value="TreeGrafter"/>
</dbReference>
<comment type="catalytic activity">
    <reaction evidence="1">
        <text>2-hydroxychromene-2-carboxylate = (3E)-4-(2-hydroxyphenyl)-2-oxobut-3-enoate</text>
        <dbReference type="Rhea" id="RHEA:27401"/>
        <dbReference type="ChEBI" id="CHEBI:59350"/>
        <dbReference type="ChEBI" id="CHEBI:59353"/>
        <dbReference type="EC" id="5.99.1.4"/>
    </reaction>
</comment>
<dbReference type="InterPro" id="IPR044087">
    <property type="entry name" value="NahD-like"/>
</dbReference>
<dbReference type="OrthoDB" id="8560325at2"/>
<dbReference type="GO" id="GO:0018845">
    <property type="term" value="F:2-hydroxychromene-2-carboxylate isomerase activity"/>
    <property type="evidence" value="ECO:0007669"/>
    <property type="project" value="UniProtKB-UniRule"/>
</dbReference>
<dbReference type="InterPro" id="IPR014440">
    <property type="entry name" value="HCCAis_GSTk"/>
</dbReference>
<name>S3UWY2_9LEPT</name>
<dbReference type="Proteomes" id="UP000014540">
    <property type="component" value="Unassembled WGS sequence"/>
</dbReference>
<proteinExistence type="inferred from homology"/>
<dbReference type="Pfam" id="PF01323">
    <property type="entry name" value="DSBA"/>
    <property type="match status" value="1"/>
</dbReference>